<dbReference type="SMR" id="A0A0N7KDP9"/>
<feature type="non-terminal residue" evidence="5">
    <location>
        <position position="1"/>
    </location>
</feature>
<dbReference type="Gene3D" id="3.40.50.2000">
    <property type="entry name" value="Glycogen Phosphorylase B"/>
    <property type="match status" value="2"/>
</dbReference>
<dbReference type="InParanoid" id="A0A0N7KDP9"/>
<proteinExistence type="evidence at protein level"/>
<dbReference type="InterPro" id="IPR050481">
    <property type="entry name" value="UDP-glycosyltransf_plant"/>
</dbReference>
<keyword evidence="6" id="KW-1185">Reference proteome</keyword>
<dbReference type="PANTHER" id="PTHR48048:SF21">
    <property type="entry name" value="GLYCOSYLTRANSFERASE"/>
    <property type="match status" value="1"/>
</dbReference>
<dbReference type="Pfam" id="PF00201">
    <property type="entry name" value="UDPGT"/>
    <property type="match status" value="1"/>
</dbReference>
<dbReference type="SUPFAM" id="SSF53756">
    <property type="entry name" value="UDP-Glycosyltransferase/glycogen phosphorylase"/>
    <property type="match status" value="1"/>
</dbReference>
<dbReference type="EMBL" id="AP014957">
    <property type="protein sequence ID" value="BAS74225.1"/>
    <property type="molecule type" value="Genomic_DNA"/>
</dbReference>
<name>A0A0N7KDP9_ORYSJ</name>
<dbReference type="PANTHER" id="PTHR48048">
    <property type="entry name" value="GLYCOSYLTRANSFERASE"/>
    <property type="match status" value="1"/>
</dbReference>
<dbReference type="InterPro" id="IPR035595">
    <property type="entry name" value="UDP_glycos_trans_CS"/>
</dbReference>
<reference evidence="5 6" key="3">
    <citation type="journal article" date="2013" name="Rice">
        <title>Improvement of the Oryza sativa Nipponbare reference genome using next generation sequence and optical map data.</title>
        <authorList>
            <person name="Kawahara Y."/>
            <person name="de la Bastide M."/>
            <person name="Hamilton J.P."/>
            <person name="Kanamori H."/>
            <person name="McCombie W.R."/>
            <person name="Ouyang S."/>
            <person name="Schwartz D.C."/>
            <person name="Tanaka T."/>
            <person name="Wu J."/>
            <person name="Zhou S."/>
            <person name="Childs K.L."/>
            <person name="Davidson R.M."/>
            <person name="Lin H."/>
            <person name="Quesada-Ocampo L."/>
            <person name="Vaillancourt B."/>
            <person name="Sakai H."/>
            <person name="Lee S.S."/>
            <person name="Kim J."/>
            <person name="Numa H."/>
            <person name="Itoh T."/>
            <person name="Buell C.R."/>
            <person name="Matsumoto T."/>
        </authorList>
    </citation>
    <scope>NUCLEOTIDE SEQUENCE [LARGE SCALE GENOMIC DNA]</scope>
    <source>
        <strain evidence="6">cv. Nipponbare</strain>
    </source>
</reference>
<reference evidence="6" key="1">
    <citation type="journal article" date="2005" name="Nature">
        <title>The map-based sequence of the rice genome.</title>
        <authorList>
            <consortium name="International rice genome sequencing project (IRGSP)"/>
            <person name="Matsumoto T."/>
            <person name="Wu J."/>
            <person name="Kanamori H."/>
            <person name="Katayose Y."/>
            <person name="Fujisawa M."/>
            <person name="Namiki N."/>
            <person name="Mizuno H."/>
            <person name="Yamamoto K."/>
            <person name="Antonio B.A."/>
            <person name="Baba T."/>
            <person name="Sakata K."/>
            <person name="Nagamura Y."/>
            <person name="Aoki H."/>
            <person name="Arikawa K."/>
            <person name="Arita K."/>
            <person name="Bito T."/>
            <person name="Chiden Y."/>
            <person name="Fujitsuka N."/>
            <person name="Fukunaka R."/>
            <person name="Hamada M."/>
            <person name="Harada C."/>
            <person name="Hayashi A."/>
            <person name="Hijishita S."/>
            <person name="Honda M."/>
            <person name="Hosokawa S."/>
            <person name="Ichikawa Y."/>
            <person name="Idonuma A."/>
            <person name="Iijima M."/>
            <person name="Ikeda M."/>
            <person name="Ikeno M."/>
            <person name="Ito K."/>
            <person name="Ito S."/>
            <person name="Ito T."/>
            <person name="Ito Y."/>
            <person name="Ito Y."/>
            <person name="Iwabuchi A."/>
            <person name="Kamiya K."/>
            <person name="Karasawa W."/>
            <person name="Kurita K."/>
            <person name="Katagiri S."/>
            <person name="Kikuta A."/>
            <person name="Kobayashi H."/>
            <person name="Kobayashi N."/>
            <person name="Machita K."/>
            <person name="Maehara T."/>
            <person name="Masukawa M."/>
            <person name="Mizubayashi T."/>
            <person name="Mukai Y."/>
            <person name="Nagasaki H."/>
            <person name="Nagata Y."/>
            <person name="Naito S."/>
            <person name="Nakashima M."/>
            <person name="Nakama Y."/>
            <person name="Nakamichi Y."/>
            <person name="Nakamura M."/>
            <person name="Meguro A."/>
            <person name="Negishi M."/>
            <person name="Ohta I."/>
            <person name="Ohta T."/>
            <person name="Okamoto M."/>
            <person name="Ono N."/>
            <person name="Saji S."/>
            <person name="Sakaguchi M."/>
            <person name="Sakai K."/>
            <person name="Shibata M."/>
            <person name="Shimokawa T."/>
            <person name="Song J."/>
            <person name="Takazaki Y."/>
            <person name="Terasawa K."/>
            <person name="Tsugane M."/>
            <person name="Tsuji K."/>
            <person name="Ueda S."/>
            <person name="Waki K."/>
            <person name="Yamagata H."/>
            <person name="Yamamoto M."/>
            <person name="Yamamoto S."/>
            <person name="Yamane H."/>
            <person name="Yoshiki S."/>
            <person name="Yoshihara R."/>
            <person name="Yukawa K."/>
            <person name="Zhong H."/>
            <person name="Yano M."/>
            <person name="Yuan Q."/>
            <person name="Ouyang S."/>
            <person name="Liu J."/>
            <person name="Jones K.M."/>
            <person name="Gansberger K."/>
            <person name="Moffat K."/>
            <person name="Hill J."/>
            <person name="Bera J."/>
            <person name="Fadrosh D."/>
            <person name="Jin S."/>
            <person name="Johri S."/>
            <person name="Kim M."/>
            <person name="Overton L."/>
            <person name="Reardon M."/>
            <person name="Tsitrin T."/>
            <person name="Vuong H."/>
            <person name="Weaver B."/>
            <person name="Ciecko A."/>
            <person name="Tallon L."/>
            <person name="Jackson J."/>
            <person name="Pai G."/>
            <person name="Aken S.V."/>
            <person name="Utterback T."/>
            <person name="Reidmuller S."/>
            <person name="Feldblyum T."/>
            <person name="Hsiao J."/>
            <person name="Zismann V."/>
            <person name="Iobst S."/>
            <person name="de Vazeille A.R."/>
            <person name="Buell C.R."/>
            <person name="Ying K."/>
            <person name="Li Y."/>
            <person name="Lu T."/>
            <person name="Huang Y."/>
            <person name="Zhao Q."/>
            <person name="Feng Q."/>
            <person name="Zhang L."/>
            <person name="Zhu J."/>
            <person name="Weng Q."/>
            <person name="Mu J."/>
            <person name="Lu Y."/>
            <person name="Fan D."/>
            <person name="Liu Y."/>
            <person name="Guan J."/>
            <person name="Zhang Y."/>
            <person name="Yu S."/>
            <person name="Liu X."/>
            <person name="Zhang Y."/>
            <person name="Hong G."/>
            <person name="Han B."/>
            <person name="Choisne N."/>
            <person name="Demange N."/>
            <person name="Orjeda G."/>
            <person name="Samain S."/>
            <person name="Cattolico L."/>
            <person name="Pelletier E."/>
            <person name="Couloux A."/>
            <person name="Segurens B."/>
            <person name="Wincker P."/>
            <person name="D'Hont A."/>
            <person name="Scarpelli C."/>
            <person name="Weissenbach J."/>
            <person name="Salanoubat M."/>
            <person name="Quetier F."/>
            <person name="Yu Y."/>
            <person name="Kim H.R."/>
            <person name="Rambo T."/>
            <person name="Currie J."/>
            <person name="Collura K."/>
            <person name="Luo M."/>
            <person name="Yang T."/>
            <person name="Ammiraju J.S.S."/>
            <person name="Engler F."/>
            <person name="Soderlund C."/>
            <person name="Wing R.A."/>
            <person name="Palmer L.E."/>
            <person name="de la Bastide M."/>
            <person name="Spiegel L."/>
            <person name="Nascimento L."/>
            <person name="Zutavern T."/>
            <person name="O'Shaughnessy A."/>
            <person name="Dike S."/>
            <person name="Dedhia N."/>
            <person name="Preston R."/>
            <person name="Balija V."/>
            <person name="McCombie W.R."/>
            <person name="Chow T."/>
            <person name="Chen H."/>
            <person name="Chung M."/>
            <person name="Chen C."/>
            <person name="Shaw J."/>
            <person name="Wu H."/>
            <person name="Hsiao K."/>
            <person name="Chao Y."/>
            <person name="Chu M."/>
            <person name="Cheng C."/>
            <person name="Hour A."/>
            <person name="Lee P."/>
            <person name="Lin S."/>
            <person name="Lin Y."/>
            <person name="Liou J."/>
            <person name="Liu S."/>
            <person name="Hsing Y."/>
            <person name="Raghuvanshi S."/>
            <person name="Mohanty A."/>
            <person name="Bharti A.K."/>
            <person name="Gaur A."/>
            <person name="Gupta V."/>
            <person name="Kumar D."/>
            <person name="Ravi V."/>
            <person name="Vij S."/>
            <person name="Kapur A."/>
            <person name="Khurana P."/>
            <person name="Khurana P."/>
            <person name="Khurana J.P."/>
            <person name="Tyagi A.K."/>
            <person name="Gaikwad K."/>
            <person name="Singh A."/>
            <person name="Dalal V."/>
            <person name="Srivastava S."/>
            <person name="Dixit A."/>
            <person name="Pal A.K."/>
            <person name="Ghazi I.A."/>
            <person name="Yadav M."/>
            <person name="Pandit A."/>
            <person name="Bhargava A."/>
            <person name="Sureshbabu K."/>
            <person name="Batra K."/>
            <person name="Sharma T.R."/>
            <person name="Mohapatra T."/>
            <person name="Singh N.K."/>
            <person name="Messing J."/>
            <person name="Nelson A.B."/>
            <person name="Fuks G."/>
            <person name="Kavchok S."/>
            <person name="Keizer G."/>
            <person name="Linton E."/>
            <person name="Llaca V."/>
            <person name="Song R."/>
            <person name="Tanyolac B."/>
            <person name="Young S."/>
            <person name="Ho-Il K."/>
            <person name="Hahn J.H."/>
            <person name="Sangsakoo G."/>
            <person name="Vanavichit A."/>
            <person name="de Mattos Luiz.A.T."/>
            <person name="Zimmer P.D."/>
            <person name="Malone G."/>
            <person name="Dellagostin O."/>
            <person name="de Oliveira A.C."/>
            <person name="Bevan M."/>
            <person name="Bancroft I."/>
            <person name="Minx P."/>
            <person name="Cordum H."/>
            <person name="Wilson R."/>
            <person name="Cheng Z."/>
            <person name="Jin W."/>
            <person name="Jiang J."/>
            <person name="Leong S.A."/>
            <person name="Iwama H."/>
            <person name="Gojobori T."/>
            <person name="Itoh T."/>
            <person name="Niimura Y."/>
            <person name="Fujii Y."/>
            <person name="Habara T."/>
            <person name="Sakai H."/>
            <person name="Sato Y."/>
            <person name="Wilson G."/>
            <person name="Kumar K."/>
            <person name="McCouch S."/>
            <person name="Juretic N."/>
            <person name="Hoen D."/>
            <person name="Wright S."/>
            <person name="Bruskiewich R."/>
            <person name="Bureau T."/>
            <person name="Miyao A."/>
            <person name="Hirochika H."/>
            <person name="Nishikawa T."/>
            <person name="Kadowaki K."/>
            <person name="Sugiura M."/>
            <person name="Burr B."/>
            <person name="Sasaki T."/>
        </authorList>
    </citation>
    <scope>NUCLEOTIDE SEQUENCE [LARGE SCALE GENOMIC DNA]</scope>
    <source>
        <strain evidence="6">cv. Nipponbare</strain>
    </source>
</reference>
<dbReference type="Proteomes" id="UP000059680">
    <property type="component" value="Chromosome 1"/>
</dbReference>
<keyword evidence="7 8" id="KW-1267">Proteomics identification</keyword>
<dbReference type="EC" id="2.4.1.-" evidence="4"/>
<dbReference type="PaxDb" id="39947-A0A0N7KDP9"/>
<dbReference type="InterPro" id="IPR002213">
    <property type="entry name" value="UDP_glucos_trans"/>
</dbReference>
<evidence type="ECO:0007829" key="8">
    <source>
        <dbReference type="ProteomicsDB" id="A0A0N7KDP9"/>
    </source>
</evidence>
<protein>
    <recommendedName>
        <fullName evidence="4">Glycosyltransferase</fullName>
        <ecNumber evidence="4">2.4.1.-</ecNumber>
    </recommendedName>
</protein>
<dbReference type="AlphaFoldDB" id="A0A0N7KDP9"/>
<reference evidence="5 6" key="2">
    <citation type="journal article" date="2013" name="Plant Cell Physiol.">
        <title>Rice Annotation Project Database (RAP-DB): an integrative and interactive database for rice genomics.</title>
        <authorList>
            <person name="Sakai H."/>
            <person name="Lee S.S."/>
            <person name="Tanaka T."/>
            <person name="Numa H."/>
            <person name="Kim J."/>
            <person name="Kawahara Y."/>
            <person name="Wakimoto H."/>
            <person name="Yang C.C."/>
            <person name="Iwamoto M."/>
            <person name="Abe T."/>
            <person name="Yamada Y."/>
            <person name="Muto A."/>
            <person name="Inokuchi H."/>
            <person name="Ikemura T."/>
            <person name="Matsumoto T."/>
            <person name="Sasaki T."/>
            <person name="Itoh T."/>
        </authorList>
    </citation>
    <scope>NUCLEOTIDE SEQUENCE [LARGE SCALE GENOMIC DNA]</scope>
    <source>
        <strain evidence="6">cv. Nipponbare</strain>
    </source>
</reference>
<evidence type="ECO:0000313" key="5">
    <source>
        <dbReference type="EMBL" id="BAS74225.1"/>
    </source>
</evidence>
<dbReference type="FunFam" id="3.40.50.2000:FF:000020">
    <property type="entry name" value="Glycosyltransferase"/>
    <property type="match status" value="1"/>
</dbReference>
<evidence type="ECO:0000313" key="6">
    <source>
        <dbReference type="Proteomes" id="UP000059680"/>
    </source>
</evidence>
<evidence type="ECO:0007829" key="7">
    <source>
        <dbReference type="PeptideAtlas" id="A0A0N7KDP9"/>
    </source>
</evidence>
<evidence type="ECO:0000256" key="4">
    <source>
        <dbReference type="RuleBase" id="RU362057"/>
    </source>
</evidence>
<comment type="similarity">
    <text evidence="1 3">Belongs to the UDP-glycosyltransferase family.</text>
</comment>
<dbReference type="GO" id="GO:0035251">
    <property type="term" value="F:UDP-glucosyltransferase activity"/>
    <property type="evidence" value="ECO:0007669"/>
    <property type="project" value="InterPro"/>
</dbReference>
<gene>
    <name evidence="5" type="ordered locus">Os01g0736300</name>
    <name evidence="5" type="ORF">OSNPB_010736300</name>
</gene>
<evidence type="ECO:0000256" key="1">
    <source>
        <dbReference type="ARBA" id="ARBA00009995"/>
    </source>
</evidence>
<dbReference type="OMA" id="GLMHHYS"/>
<dbReference type="FunFam" id="3.40.50.2000:FF:000082">
    <property type="entry name" value="Glycosyltransferase"/>
    <property type="match status" value="1"/>
</dbReference>
<evidence type="ECO:0000256" key="3">
    <source>
        <dbReference type="RuleBase" id="RU003718"/>
    </source>
</evidence>
<organism evidence="5 6">
    <name type="scientific">Oryza sativa subsp. japonica</name>
    <name type="common">Rice</name>
    <dbReference type="NCBI Taxonomy" id="39947"/>
    <lineage>
        <taxon>Eukaryota</taxon>
        <taxon>Viridiplantae</taxon>
        <taxon>Streptophyta</taxon>
        <taxon>Embryophyta</taxon>
        <taxon>Tracheophyta</taxon>
        <taxon>Spermatophyta</taxon>
        <taxon>Magnoliopsida</taxon>
        <taxon>Liliopsida</taxon>
        <taxon>Poales</taxon>
        <taxon>Poaceae</taxon>
        <taxon>BOP clade</taxon>
        <taxon>Oryzoideae</taxon>
        <taxon>Oryzeae</taxon>
        <taxon>Oryzinae</taxon>
        <taxon>Oryza</taxon>
        <taxon>Oryza sativa</taxon>
    </lineage>
</organism>
<dbReference type="eggNOG" id="KOG1192">
    <property type="taxonomic scope" value="Eukaryota"/>
</dbReference>
<dbReference type="GO" id="GO:0016757">
    <property type="term" value="F:glycosyltransferase activity"/>
    <property type="evidence" value="ECO:0000318"/>
    <property type="project" value="GO_Central"/>
</dbReference>
<dbReference type="PROSITE" id="PS00375">
    <property type="entry name" value="UDPGT"/>
    <property type="match status" value="1"/>
</dbReference>
<sequence length="478" mass="51285">ELLSPELMESKPSRNVVLYAAMGAGHLLPMVELAKLFLTRGLDVTIAVPATPGSGTTGSPTIAGIAASNPSITFHHLPPPPSCADPDPNPLLLMLDVLRRSVPSLASLLRSIPSVAALVLDIFCAEAVDAAAALHVPAYIYFTSAAGAFAASLGLMHHYSTTTTNLRDMGKALLRFPGVPPIPASDMPSLVQDREGRFYKARVKLYARAMEASGVLLNTYEWLEARAMGALREGACSPDRPTPPVYCVGPLVASGEEEGGGVRHACLAWLDAQPARSVVFLCFGSMGSFSAAQLKEIARGLESSGHRFLWVVRSPRQDPANLLEHLPEPDLAALLPEGFLERTADKGMVVKSWAPQAKVLRHAATAAFVTHCGWNSTLEGITAGVPLLCWPLYAEQRMNKVFIVEEMKVGVVIDGYDEEMVSAEEVEAKVRLVMESEEGGKLLERLAVARAKAVEALAEEGPSRVAFDEFIDRLVTSE</sequence>
<dbReference type="CDD" id="cd03784">
    <property type="entry name" value="GT1_Gtf-like"/>
    <property type="match status" value="1"/>
</dbReference>
<accession>A0A0N7KDP9</accession>
<dbReference type="FunCoup" id="A0A0N7KDP9">
    <property type="interactions" value="209"/>
</dbReference>
<keyword evidence="2 3" id="KW-0808">Transferase</keyword>
<evidence type="ECO:0000256" key="2">
    <source>
        <dbReference type="ARBA" id="ARBA00022679"/>
    </source>
</evidence>
<keyword evidence="3" id="KW-0328">Glycosyltransferase</keyword>